<dbReference type="EMBL" id="JACSDY010000002">
    <property type="protein sequence ID" value="KAF7434418.1"/>
    <property type="molecule type" value="Genomic_DNA"/>
</dbReference>
<sequence length="100" mass="11278">MNGIGVRNEVHSLLWKLRVTQNRVDIGSKKPTLHLNTIEYHEGEGYSHYSQAIIILDPPGHTRGYINSSATPSENAYELVEATGLRTSHKFSPMKMYILP</sequence>
<evidence type="ECO:0000313" key="2">
    <source>
        <dbReference type="Proteomes" id="UP000600918"/>
    </source>
</evidence>
<name>A0A834PAI1_VESPE</name>
<accession>A0A834PAI1</accession>
<comment type="caution">
    <text evidence="1">The sequence shown here is derived from an EMBL/GenBank/DDBJ whole genome shotgun (WGS) entry which is preliminary data.</text>
</comment>
<evidence type="ECO:0000313" key="1">
    <source>
        <dbReference type="EMBL" id="KAF7434418.1"/>
    </source>
</evidence>
<reference evidence="1" key="1">
    <citation type="journal article" date="2020" name="G3 (Bethesda)">
        <title>High-Quality Assemblies for Three Invasive Social Wasps from the &lt;i&gt;Vespula&lt;/i&gt; Genus.</title>
        <authorList>
            <person name="Harrop T.W.R."/>
            <person name="Guhlin J."/>
            <person name="McLaughlin G.M."/>
            <person name="Permina E."/>
            <person name="Stockwell P."/>
            <person name="Gilligan J."/>
            <person name="Le Lec M.F."/>
            <person name="Gruber M.A.M."/>
            <person name="Quinn O."/>
            <person name="Lovegrove M."/>
            <person name="Duncan E.J."/>
            <person name="Remnant E.J."/>
            <person name="Van Eeckhoven J."/>
            <person name="Graham B."/>
            <person name="Knapp R.A."/>
            <person name="Langford K.W."/>
            <person name="Kronenberg Z."/>
            <person name="Press M.O."/>
            <person name="Eacker S.M."/>
            <person name="Wilson-Rankin E.E."/>
            <person name="Purcell J."/>
            <person name="Lester P.J."/>
            <person name="Dearden P.K."/>
        </authorList>
    </citation>
    <scope>NUCLEOTIDE SEQUENCE</scope>
    <source>
        <strain evidence="1">Volc-1</strain>
    </source>
</reference>
<gene>
    <name evidence="1" type="ORF">H0235_002609</name>
</gene>
<organism evidence="1 2">
    <name type="scientific">Vespula pensylvanica</name>
    <name type="common">Western yellow jacket</name>
    <name type="synonym">Wasp</name>
    <dbReference type="NCBI Taxonomy" id="30213"/>
    <lineage>
        <taxon>Eukaryota</taxon>
        <taxon>Metazoa</taxon>
        <taxon>Ecdysozoa</taxon>
        <taxon>Arthropoda</taxon>
        <taxon>Hexapoda</taxon>
        <taxon>Insecta</taxon>
        <taxon>Pterygota</taxon>
        <taxon>Neoptera</taxon>
        <taxon>Endopterygota</taxon>
        <taxon>Hymenoptera</taxon>
        <taxon>Apocrita</taxon>
        <taxon>Aculeata</taxon>
        <taxon>Vespoidea</taxon>
        <taxon>Vespidae</taxon>
        <taxon>Vespinae</taxon>
        <taxon>Vespula</taxon>
    </lineage>
</organism>
<keyword evidence="2" id="KW-1185">Reference proteome</keyword>
<protein>
    <submittedName>
        <fullName evidence="1">Uncharacterized protein</fullName>
    </submittedName>
</protein>
<proteinExistence type="predicted"/>
<dbReference type="AlphaFoldDB" id="A0A834PAI1"/>
<dbReference type="Proteomes" id="UP000600918">
    <property type="component" value="Unassembled WGS sequence"/>
</dbReference>